<evidence type="ECO:0000256" key="6">
    <source>
        <dbReference type="SAM" id="Phobius"/>
    </source>
</evidence>
<dbReference type="PANTHER" id="PTHR33931:SF2">
    <property type="entry name" value="HOLIN-LIKE PROTEIN CIDA"/>
    <property type="match status" value="1"/>
</dbReference>
<evidence type="ECO:0000313" key="8">
    <source>
        <dbReference type="Proteomes" id="UP000054908"/>
    </source>
</evidence>
<dbReference type="Pfam" id="PF03788">
    <property type="entry name" value="LrgA"/>
    <property type="match status" value="1"/>
</dbReference>
<dbReference type="InterPro" id="IPR005538">
    <property type="entry name" value="LrgA/CidA"/>
</dbReference>
<reference evidence="7 8" key="1">
    <citation type="submission" date="2015-11" db="EMBL/GenBank/DDBJ databases">
        <title>Genomic analysis of 38 Legionella species identifies large and diverse effector repertoires.</title>
        <authorList>
            <person name="Burstein D."/>
            <person name="Amaro F."/>
            <person name="Zusman T."/>
            <person name="Lifshitz Z."/>
            <person name="Cohen O."/>
            <person name="Gilbert J.A."/>
            <person name="Pupko T."/>
            <person name="Shuman H.A."/>
            <person name="Segal G."/>
        </authorList>
    </citation>
    <scope>NUCLEOTIDE SEQUENCE [LARGE SCALE GENOMIC DNA]</scope>
    <source>
        <strain evidence="7 8">PX-1-G2-E2</strain>
    </source>
</reference>
<dbReference type="OrthoDB" id="194658at2"/>
<dbReference type="RefSeq" id="WP_058452068.1">
    <property type="nucleotide sequence ID" value="NZ_CAAAIB010000009.1"/>
</dbReference>
<dbReference type="GO" id="GO:0005886">
    <property type="term" value="C:plasma membrane"/>
    <property type="evidence" value="ECO:0007669"/>
    <property type="project" value="UniProtKB-SubCell"/>
</dbReference>
<evidence type="ECO:0000256" key="1">
    <source>
        <dbReference type="ARBA" id="ARBA00004651"/>
    </source>
</evidence>
<accession>A0A0W0W3K7</accession>
<keyword evidence="4 6" id="KW-1133">Transmembrane helix</keyword>
<dbReference type="AlphaFoldDB" id="A0A0W0W3K7"/>
<dbReference type="STRING" id="466.Lmac_1288"/>
<comment type="subcellular location">
    <subcellularLocation>
        <location evidence="1">Cell membrane</location>
        <topology evidence="1">Multi-pass membrane protein</topology>
    </subcellularLocation>
</comment>
<evidence type="ECO:0000256" key="5">
    <source>
        <dbReference type="ARBA" id="ARBA00023136"/>
    </source>
</evidence>
<evidence type="ECO:0000256" key="2">
    <source>
        <dbReference type="ARBA" id="ARBA00022475"/>
    </source>
</evidence>
<organism evidence="7 8">
    <name type="scientific">Legionella maceachernii</name>
    <dbReference type="NCBI Taxonomy" id="466"/>
    <lineage>
        <taxon>Bacteria</taxon>
        <taxon>Pseudomonadati</taxon>
        <taxon>Pseudomonadota</taxon>
        <taxon>Gammaproteobacteria</taxon>
        <taxon>Legionellales</taxon>
        <taxon>Legionellaceae</taxon>
        <taxon>Legionella</taxon>
    </lineage>
</organism>
<name>A0A0W0W3K7_9GAMM</name>
<keyword evidence="2" id="KW-1003">Cell membrane</keyword>
<feature type="transmembrane region" description="Helical" evidence="6">
    <location>
        <begin position="94"/>
        <end position="117"/>
    </location>
</feature>
<evidence type="ECO:0000313" key="7">
    <source>
        <dbReference type="EMBL" id="KTD27040.1"/>
    </source>
</evidence>
<proteinExistence type="predicted"/>
<gene>
    <name evidence="7" type="primary">lrgA</name>
    <name evidence="7" type="ORF">Lmac_1288</name>
</gene>
<feature type="transmembrane region" description="Helical" evidence="6">
    <location>
        <begin position="65"/>
        <end position="82"/>
    </location>
</feature>
<evidence type="ECO:0000256" key="4">
    <source>
        <dbReference type="ARBA" id="ARBA00022989"/>
    </source>
</evidence>
<feature type="transmembrane region" description="Helical" evidence="6">
    <location>
        <begin position="33"/>
        <end position="53"/>
    </location>
</feature>
<protein>
    <submittedName>
        <fullName evidence="7">Holin-like protein</fullName>
    </submittedName>
</protein>
<keyword evidence="8" id="KW-1185">Reference proteome</keyword>
<dbReference type="PANTHER" id="PTHR33931">
    <property type="entry name" value="HOLIN-LIKE PROTEIN CIDA-RELATED"/>
    <property type="match status" value="1"/>
</dbReference>
<dbReference type="EMBL" id="LNYL01000033">
    <property type="protein sequence ID" value="KTD27040.1"/>
    <property type="molecule type" value="Genomic_DNA"/>
</dbReference>
<dbReference type="Proteomes" id="UP000054908">
    <property type="component" value="Unassembled WGS sequence"/>
</dbReference>
<sequence>MVLKIQQNSLFQVGLVCLMWLICEQVANVVRLPISGGILGLGVVFILLITKRLKLDSIKQGTELLLKDMLLFFIPSVLGILKHQEFLSLLGLKILFVILLSTVSVMLVTAVVVDYCYHWRMGDAQ</sequence>
<comment type="caution">
    <text evidence="7">The sequence shown here is derived from an EMBL/GenBank/DDBJ whole genome shotgun (WGS) entry which is preliminary data.</text>
</comment>
<dbReference type="PATRIC" id="fig|466.6.peg.1365"/>
<evidence type="ECO:0000256" key="3">
    <source>
        <dbReference type="ARBA" id="ARBA00022692"/>
    </source>
</evidence>
<keyword evidence="3 6" id="KW-0812">Transmembrane</keyword>
<keyword evidence="5 6" id="KW-0472">Membrane</keyword>